<dbReference type="EMBL" id="MU118126">
    <property type="protein sequence ID" value="KAF9644654.1"/>
    <property type="molecule type" value="Genomic_DNA"/>
</dbReference>
<protein>
    <submittedName>
        <fullName evidence="1">Uncharacterized protein</fullName>
    </submittedName>
</protein>
<proteinExistence type="predicted"/>
<sequence length="191" mass="21290">MFEATLKEVVQAKRLSASKMTKLTEIAMKSLSHDTELVLVLFKTHKGLAPSQKVSSLYVFDALVRAAHSYVVKHSIVPDSTPGKGNAATFLAKIEGIVEGLFEDMISSGAPEAQEKTKKILDIWIKANALPPAMLKRLGGIVKDKPADQKGAYRRPTMSWSLSVQFAWRTHDFSHVLEMRIRTEFLLPDLR</sequence>
<evidence type="ECO:0000313" key="2">
    <source>
        <dbReference type="Proteomes" id="UP000886501"/>
    </source>
</evidence>
<gene>
    <name evidence="1" type="ORF">BDM02DRAFT_3102554</name>
</gene>
<organism evidence="1 2">
    <name type="scientific">Thelephora ganbajun</name>
    <name type="common">Ganba fungus</name>
    <dbReference type="NCBI Taxonomy" id="370292"/>
    <lineage>
        <taxon>Eukaryota</taxon>
        <taxon>Fungi</taxon>
        <taxon>Dikarya</taxon>
        <taxon>Basidiomycota</taxon>
        <taxon>Agaricomycotina</taxon>
        <taxon>Agaricomycetes</taxon>
        <taxon>Thelephorales</taxon>
        <taxon>Thelephoraceae</taxon>
        <taxon>Thelephora</taxon>
    </lineage>
</organism>
<name>A0ACB6Z542_THEGA</name>
<reference evidence="1" key="2">
    <citation type="journal article" date="2020" name="Nat. Commun.">
        <title>Large-scale genome sequencing of mycorrhizal fungi provides insights into the early evolution of symbiotic traits.</title>
        <authorList>
            <person name="Miyauchi S."/>
            <person name="Kiss E."/>
            <person name="Kuo A."/>
            <person name="Drula E."/>
            <person name="Kohler A."/>
            <person name="Sanchez-Garcia M."/>
            <person name="Morin E."/>
            <person name="Andreopoulos B."/>
            <person name="Barry K.W."/>
            <person name="Bonito G."/>
            <person name="Buee M."/>
            <person name="Carver A."/>
            <person name="Chen C."/>
            <person name="Cichocki N."/>
            <person name="Clum A."/>
            <person name="Culley D."/>
            <person name="Crous P.W."/>
            <person name="Fauchery L."/>
            <person name="Girlanda M."/>
            <person name="Hayes R.D."/>
            <person name="Keri Z."/>
            <person name="LaButti K."/>
            <person name="Lipzen A."/>
            <person name="Lombard V."/>
            <person name="Magnuson J."/>
            <person name="Maillard F."/>
            <person name="Murat C."/>
            <person name="Nolan M."/>
            <person name="Ohm R.A."/>
            <person name="Pangilinan J."/>
            <person name="Pereira M.F."/>
            <person name="Perotto S."/>
            <person name="Peter M."/>
            <person name="Pfister S."/>
            <person name="Riley R."/>
            <person name="Sitrit Y."/>
            <person name="Stielow J.B."/>
            <person name="Szollosi G."/>
            <person name="Zifcakova L."/>
            <person name="Stursova M."/>
            <person name="Spatafora J.W."/>
            <person name="Tedersoo L."/>
            <person name="Vaario L.M."/>
            <person name="Yamada A."/>
            <person name="Yan M."/>
            <person name="Wang P."/>
            <person name="Xu J."/>
            <person name="Bruns T."/>
            <person name="Baldrian P."/>
            <person name="Vilgalys R."/>
            <person name="Dunand C."/>
            <person name="Henrissat B."/>
            <person name="Grigoriev I.V."/>
            <person name="Hibbett D."/>
            <person name="Nagy L.G."/>
            <person name="Martin F.M."/>
        </authorList>
    </citation>
    <scope>NUCLEOTIDE SEQUENCE</scope>
    <source>
        <strain evidence="1">P2</strain>
    </source>
</reference>
<comment type="caution">
    <text evidence="1">The sequence shown here is derived from an EMBL/GenBank/DDBJ whole genome shotgun (WGS) entry which is preliminary data.</text>
</comment>
<dbReference type="Proteomes" id="UP000886501">
    <property type="component" value="Unassembled WGS sequence"/>
</dbReference>
<reference evidence="1" key="1">
    <citation type="submission" date="2019-10" db="EMBL/GenBank/DDBJ databases">
        <authorList>
            <consortium name="DOE Joint Genome Institute"/>
            <person name="Kuo A."/>
            <person name="Miyauchi S."/>
            <person name="Kiss E."/>
            <person name="Drula E."/>
            <person name="Kohler A."/>
            <person name="Sanchez-Garcia M."/>
            <person name="Andreopoulos B."/>
            <person name="Barry K.W."/>
            <person name="Bonito G."/>
            <person name="Buee M."/>
            <person name="Carver A."/>
            <person name="Chen C."/>
            <person name="Cichocki N."/>
            <person name="Clum A."/>
            <person name="Culley D."/>
            <person name="Crous P.W."/>
            <person name="Fauchery L."/>
            <person name="Girlanda M."/>
            <person name="Hayes R."/>
            <person name="Keri Z."/>
            <person name="Labutti K."/>
            <person name="Lipzen A."/>
            <person name="Lombard V."/>
            <person name="Magnuson J."/>
            <person name="Maillard F."/>
            <person name="Morin E."/>
            <person name="Murat C."/>
            <person name="Nolan M."/>
            <person name="Ohm R."/>
            <person name="Pangilinan J."/>
            <person name="Pereira M."/>
            <person name="Perotto S."/>
            <person name="Peter M."/>
            <person name="Riley R."/>
            <person name="Sitrit Y."/>
            <person name="Stielow B."/>
            <person name="Szollosi G."/>
            <person name="Zifcakova L."/>
            <person name="Stursova M."/>
            <person name="Spatafora J.W."/>
            <person name="Tedersoo L."/>
            <person name="Vaario L.-M."/>
            <person name="Yamada A."/>
            <person name="Yan M."/>
            <person name="Wang P."/>
            <person name="Xu J."/>
            <person name="Bruns T."/>
            <person name="Baldrian P."/>
            <person name="Vilgalys R."/>
            <person name="Henrissat B."/>
            <person name="Grigoriev I.V."/>
            <person name="Hibbett D."/>
            <person name="Nagy L.G."/>
            <person name="Martin F.M."/>
        </authorList>
    </citation>
    <scope>NUCLEOTIDE SEQUENCE</scope>
    <source>
        <strain evidence="1">P2</strain>
    </source>
</reference>
<keyword evidence="2" id="KW-1185">Reference proteome</keyword>
<evidence type="ECO:0000313" key="1">
    <source>
        <dbReference type="EMBL" id="KAF9644654.1"/>
    </source>
</evidence>
<accession>A0ACB6Z542</accession>